<keyword evidence="2" id="KW-0349">Heme</keyword>
<keyword evidence="3" id="KW-0479">Metal-binding</keyword>
<dbReference type="Pfam" id="PF01152">
    <property type="entry name" value="Bac_globin"/>
    <property type="match status" value="1"/>
</dbReference>
<name>A0ABV8RGL7_9SPHN</name>
<dbReference type="SUPFAM" id="SSF46458">
    <property type="entry name" value="Globin-like"/>
    <property type="match status" value="1"/>
</dbReference>
<protein>
    <submittedName>
        <fullName evidence="5">Group III truncated hemoglobin</fullName>
    </submittedName>
</protein>
<comment type="caution">
    <text evidence="5">The sequence shown here is derived from an EMBL/GenBank/DDBJ whole genome shotgun (WGS) entry which is preliminary data.</text>
</comment>
<keyword evidence="6" id="KW-1185">Reference proteome</keyword>
<dbReference type="InterPro" id="IPR012292">
    <property type="entry name" value="Globin/Proto"/>
</dbReference>
<dbReference type="Proteomes" id="UP001595887">
    <property type="component" value="Unassembled WGS sequence"/>
</dbReference>
<keyword evidence="4" id="KW-0408">Iron</keyword>
<dbReference type="Gene3D" id="1.10.490.10">
    <property type="entry name" value="Globins"/>
    <property type="match status" value="1"/>
</dbReference>
<dbReference type="RefSeq" id="WP_381421684.1">
    <property type="nucleotide sequence ID" value="NZ_JBHSDH010000013.1"/>
</dbReference>
<dbReference type="CDD" id="cd08916">
    <property type="entry name" value="TrHb3_P"/>
    <property type="match status" value="1"/>
</dbReference>
<sequence length="150" mass="17123">MEPHPKTIAAREDKTIKAEAIGIDPSFISNMVERFYARVREDTLLGPIFQTRIDDWPTHLHKMKAFWSSILYKSGGFSGNPMMKHVAIPGIEEAEFEHWLKLFRATLEEIEINDAATKTIHARADMIADSLLTGIRIHRDGKLPNKQRKG</sequence>
<gene>
    <name evidence="5" type="ORF">ACFOWX_04340</name>
</gene>
<evidence type="ECO:0000313" key="5">
    <source>
        <dbReference type="EMBL" id="MFC4291640.1"/>
    </source>
</evidence>
<evidence type="ECO:0000256" key="4">
    <source>
        <dbReference type="ARBA" id="ARBA00023004"/>
    </source>
</evidence>
<evidence type="ECO:0000256" key="3">
    <source>
        <dbReference type="ARBA" id="ARBA00022723"/>
    </source>
</evidence>
<proteinExistence type="predicted"/>
<reference evidence="6" key="1">
    <citation type="journal article" date="2019" name="Int. J. Syst. Evol. Microbiol.">
        <title>The Global Catalogue of Microorganisms (GCM) 10K type strain sequencing project: providing services to taxonomists for standard genome sequencing and annotation.</title>
        <authorList>
            <consortium name="The Broad Institute Genomics Platform"/>
            <consortium name="The Broad Institute Genome Sequencing Center for Infectious Disease"/>
            <person name="Wu L."/>
            <person name="Ma J."/>
        </authorList>
    </citation>
    <scope>NUCLEOTIDE SEQUENCE [LARGE SCALE GENOMIC DNA]</scope>
    <source>
        <strain evidence="6">CECT 8531</strain>
    </source>
</reference>
<evidence type="ECO:0000256" key="2">
    <source>
        <dbReference type="ARBA" id="ARBA00022617"/>
    </source>
</evidence>
<dbReference type="InterPro" id="IPR001486">
    <property type="entry name" value="Hemoglobin_trunc"/>
</dbReference>
<dbReference type="InterPro" id="IPR009050">
    <property type="entry name" value="Globin-like_sf"/>
</dbReference>
<organism evidence="5 6">
    <name type="scientific">Sphingorhabdus arenilitoris</name>
    <dbReference type="NCBI Taxonomy" id="1490041"/>
    <lineage>
        <taxon>Bacteria</taxon>
        <taxon>Pseudomonadati</taxon>
        <taxon>Pseudomonadota</taxon>
        <taxon>Alphaproteobacteria</taxon>
        <taxon>Sphingomonadales</taxon>
        <taxon>Sphingomonadaceae</taxon>
        <taxon>Sphingorhabdus</taxon>
    </lineage>
</organism>
<evidence type="ECO:0000256" key="1">
    <source>
        <dbReference type="ARBA" id="ARBA00022448"/>
    </source>
</evidence>
<dbReference type="EMBL" id="JBHSDH010000013">
    <property type="protein sequence ID" value="MFC4291640.1"/>
    <property type="molecule type" value="Genomic_DNA"/>
</dbReference>
<accession>A0ABV8RGL7</accession>
<keyword evidence="1" id="KW-0813">Transport</keyword>
<evidence type="ECO:0000313" key="6">
    <source>
        <dbReference type="Proteomes" id="UP001595887"/>
    </source>
</evidence>